<keyword evidence="1" id="KW-0547">Nucleotide-binding</keyword>
<dbReference type="PROSITE" id="PS50893">
    <property type="entry name" value="ABC_TRANSPORTER_2"/>
    <property type="match status" value="1"/>
</dbReference>
<dbReference type="OrthoDB" id="9785080at2"/>
<evidence type="ECO:0000313" key="5">
    <source>
        <dbReference type="Proteomes" id="UP000195043"/>
    </source>
</evidence>
<organism evidence="4 5">
    <name type="scientific">Candidatus Enterococcus testudinis</name>
    <dbReference type="NCBI Taxonomy" id="1834191"/>
    <lineage>
        <taxon>Bacteria</taxon>
        <taxon>Bacillati</taxon>
        <taxon>Bacillota</taxon>
        <taxon>Bacilli</taxon>
        <taxon>Lactobacillales</taxon>
        <taxon>Enterococcaceae</taxon>
        <taxon>Enterococcus</taxon>
    </lineage>
</organism>
<evidence type="ECO:0000256" key="2">
    <source>
        <dbReference type="ARBA" id="ARBA00022840"/>
    </source>
</evidence>
<dbReference type="STRING" id="1834191.A5886_001056"/>
<reference evidence="4 5" key="1">
    <citation type="submission" date="2017-05" db="EMBL/GenBank/DDBJ databases">
        <title>The Genome Sequence of Enterococcus sp. 8G7_MSG3316.</title>
        <authorList>
            <consortium name="The Broad Institute Genomics Platform"/>
            <consortium name="The Broad Institute Genomic Center for Infectious Diseases"/>
            <person name="Earl A."/>
            <person name="Manson A."/>
            <person name="Schwartman J."/>
            <person name="Gilmore M."/>
            <person name="Abouelleil A."/>
            <person name="Cao P."/>
            <person name="Chapman S."/>
            <person name="Cusick C."/>
            <person name="Shea T."/>
            <person name="Young S."/>
            <person name="Neafsey D."/>
            <person name="Nusbaum C."/>
            <person name="Birren B."/>
        </authorList>
    </citation>
    <scope>NUCLEOTIDE SEQUENCE [LARGE SCALE GENOMIC DNA]</scope>
    <source>
        <strain evidence="4 5">8G7_MSG3316</strain>
    </source>
</reference>
<protein>
    <recommendedName>
        <fullName evidence="3">ABC transporter domain-containing protein</fullName>
    </recommendedName>
</protein>
<dbReference type="InterPro" id="IPR017871">
    <property type="entry name" value="ABC_transporter-like_CS"/>
</dbReference>
<dbReference type="GO" id="GO:0005524">
    <property type="term" value="F:ATP binding"/>
    <property type="evidence" value="ECO:0007669"/>
    <property type="project" value="UniProtKB-KW"/>
</dbReference>
<dbReference type="Proteomes" id="UP000195043">
    <property type="component" value="Unassembled WGS sequence"/>
</dbReference>
<dbReference type="GO" id="GO:0016887">
    <property type="term" value="F:ATP hydrolysis activity"/>
    <property type="evidence" value="ECO:0007669"/>
    <property type="project" value="InterPro"/>
</dbReference>
<evidence type="ECO:0000256" key="1">
    <source>
        <dbReference type="ARBA" id="ARBA00022741"/>
    </source>
</evidence>
<evidence type="ECO:0000259" key="3">
    <source>
        <dbReference type="PROSITE" id="PS50893"/>
    </source>
</evidence>
<dbReference type="PROSITE" id="PS00211">
    <property type="entry name" value="ABC_TRANSPORTER_1"/>
    <property type="match status" value="1"/>
</dbReference>
<feature type="domain" description="ABC transporter" evidence="3">
    <location>
        <begin position="2"/>
        <end position="211"/>
    </location>
</feature>
<dbReference type="Pfam" id="PF00005">
    <property type="entry name" value="ABC_tran"/>
    <property type="match status" value="1"/>
</dbReference>
<accession>A0A242A508</accession>
<proteinExistence type="predicted"/>
<dbReference type="InterPro" id="IPR027417">
    <property type="entry name" value="P-loop_NTPase"/>
</dbReference>
<dbReference type="EMBL" id="NGKU01000001">
    <property type="protein sequence ID" value="OTN75980.1"/>
    <property type="molecule type" value="Genomic_DNA"/>
</dbReference>
<dbReference type="InterPro" id="IPR050334">
    <property type="entry name" value="Molybdenum_import_ModC"/>
</dbReference>
<dbReference type="PANTHER" id="PTHR43514">
    <property type="entry name" value="ABC TRANSPORTER I FAMILY MEMBER 10"/>
    <property type="match status" value="1"/>
</dbReference>
<keyword evidence="5" id="KW-1185">Reference proteome</keyword>
<dbReference type="Gene3D" id="3.40.50.300">
    <property type="entry name" value="P-loop containing nucleotide triphosphate hydrolases"/>
    <property type="match status" value="1"/>
</dbReference>
<gene>
    <name evidence="4" type="ORF">A5886_001056</name>
</gene>
<dbReference type="RefSeq" id="WP_086273983.1">
    <property type="nucleotide sequence ID" value="NZ_NGKU01000001.1"/>
</dbReference>
<name>A0A242A508_9ENTE</name>
<sequence length="211" mass="24165">MTLHVNIEKKLFHKQLRFDHGFTHLITGIQGVSGAGKTTILKVIAGLTQCDAGAIYFNETVWLDTKCCYHYPTQKRNVWFVMQQTALFPKMSVEENILFSQNMQWSKKRSPQVPPKQLSFFLDALEIAEYANESVERLSGGQQQRVALARALMSQPELLLLDEPFNGLDDVTHTKVMFFLKQFIEAQRIQTILVSHSKAELSFMTNEIVQI</sequence>
<dbReference type="InterPro" id="IPR003593">
    <property type="entry name" value="AAA+_ATPase"/>
</dbReference>
<dbReference type="PANTHER" id="PTHR43514:SF4">
    <property type="entry name" value="ABC TRANSPORTER I FAMILY MEMBER 10"/>
    <property type="match status" value="1"/>
</dbReference>
<dbReference type="SMART" id="SM00382">
    <property type="entry name" value="AAA"/>
    <property type="match status" value="1"/>
</dbReference>
<dbReference type="AlphaFoldDB" id="A0A242A508"/>
<dbReference type="InterPro" id="IPR003439">
    <property type="entry name" value="ABC_transporter-like_ATP-bd"/>
</dbReference>
<evidence type="ECO:0000313" key="4">
    <source>
        <dbReference type="EMBL" id="OTN75980.1"/>
    </source>
</evidence>
<keyword evidence="2" id="KW-0067">ATP-binding</keyword>
<comment type="caution">
    <text evidence="4">The sequence shown here is derived from an EMBL/GenBank/DDBJ whole genome shotgun (WGS) entry which is preliminary data.</text>
</comment>
<dbReference type="SUPFAM" id="SSF52540">
    <property type="entry name" value="P-loop containing nucleoside triphosphate hydrolases"/>
    <property type="match status" value="1"/>
</dbReference>